<dbReference type="OrthoDB" id="2379922at2"/>
<dbReference type="Gene3D" id="3.30.40.250">
    <property type="match status" value="1"/>
</dbReference>
<dbReference type="GO" id="GO:0016740">
    <property type="term" value="F:transferase activity"/>
    <property type="evidence" value="ECO:0007669"/>
    <property type="project" value="UniProtKB-KW"/>
</dbReference>
<dbReference type="Gene3D" id="3.30.160.660">
    <property type="match status" value="1"/>
</dbReference>
<dbReference type="EMBL" id="QJKI01000005">
    <property type="protein sequence ID" value="PXX79856.1"/>
    <property type="molecule type" value="Genomic_DNA"/>
</dbReference>
<dbReference type="NCBIfam" id="TIGR00702">
    <property type="entry name" value="YcaO-type kinase domain"/>
    <property type="match status" value="1"/>
</dbReference>
<dbReference type="PANTHER" id="PTHR37809:SF1">
    <property type="entry name" value="RIBOSOMAL PROTEIN S12 METHYLTHIOTRANSFERASE ACCESSORY FACTOR YCAO"/>
    <property type="match status" value="1"/>
</dbReference>
<keyword evidence="2" id="KW-0687">Ribonucleoprotein</keyword>
<keyword evidence="2" id="KW-0808">Transferase</keyword>
<dbReference type="Pfam" id="PF02624">
    <property type="entry name" value="YcaO"/>
    <property type="match status" value="1"/>
</dbReference>
<sequence>MDWFTLTPAWPPRYQAVCDADGVTLLDDAGLLRFAQPAVRRVAQLIARAQPLAAVCAEPDWLAHLPAVLGALAQMADEGWICSAQQLPGGWLTPDFQSPWHWQRLSATLEVAVLSQALDRQALLDWAGALRPAQPLRLVLCDDYFDPRLPALDAECRVAGLAWLPVRLSGEALWWGPYFDHQPGSPCWQCLDARLARNQPVRAYWRSLPAGLHHGVPLPVQADAVRARLVSLAEHLAQPLAGLSLHSLHADGALHGHPSPQRPQCPACGDRNWLAARQQQPLRLAPTPKLAGVAGGARTQASHATVARLLAEVSPLTGVVADLCALSSAGDMPVYHSQFFRPWRPQGMGLASVVAQSCLGKGASDAQSRASALCEAVERYAAAWQGDEAMRVAREAELPALAIRPDALSFFSAAQRASAPPGERAAQCRYDPRAPLAWTPAWSLSDDAPRYLPLAACYADVPTPWADTANWSSNGCASGNCREEAILQGLLEVIERDAVAIWWYNRIPRPRAQCANAALRQLATALGGDWSCWLLDLSHDLGIPVLAAIGWHAASARWALGFGASLSAELAAERALTELAQLIAADKCLAADAIGPDAGFLWPEGAQMPQDAAQHADIADDIRLCVAAWRAVGHEVIVHDYSRPDIALATVKVVVPGACHIWPERANPRLLAVPPALGWRSEALTEEALNPCDLYV</sequence>
<dbReference type="InterPro" id="IPR022291">
    <property type="entry name" value="Bacteriocin_synth_cyclodeHase"/>
</dbReference>
<accession>A0A318KW01</accession>
<proteinExistence type="predicted"/>
<dbReference type="InterPro" id="IPR003776">
    <property type="entry name" value="YcaO-like_dom"/>
</dbReference>
<gene>
    <name evidence="2" type="ORF">DFR34_10554</name>
</gene>
<protein>
    <submittedName>
        <fullName evidence="2">Ribosomal protein S12 methylthiotransferase accessory factor</fullName>
    </submittedName>
</protein>
<keyword evidence="2" id="KW-0689">Ribosomal protein</keyword>
<evidence type="ECO:0000313" key="3">
    <source>
        <dbReference type="Proteomes" id="UP000247555"/>
    </source>
</evidence>
<keyword evidence="3" id="KW-1185">Reference proteome</keyword>
<name>A0A318KW01_9NEIS</name>
<dbReference type="RefSeq" id="WP_110390159.1">
    <property type="nucleotide sequence ID" value="NZ_QJKI01000005.1"/>
</dbReference>
<dbReference type="PANTHER" id="PTHR37809">
    <property type="entry name" value="RIBOSOMAL PROTEIN S12 METHYLTHIOTRANSFERASE ACCESSORY FACTOR YCAO"/>
    <property type="match status" value="1"/>
</dbReference>
<evidence type="ECO:0000313" key="2">
    <source>
        <dbReference type="EMBL" id="PXX79856.1"/>
    </source>
</evidence>
<comment type="caution">
    <text evidence="2">The sequence shown here is derived from an EMBL/GenBank/DDBJ whole genome shotgun (WGS) entry which is preliminary data.</text>
</comment>
<reference evidence="2 3" key="1">
    <citation type="submission" date="2018-05" db="EMBL/GenBank/DDBJ databases">
        <title>Genomic Encyclopedia of Type Strains, Phase IV (KMG-IV): sequencing the most valuable type-strain genomes for metagenomic binning, comparative biology and taxonomic classification.</title>
        <authorList>
            <person name="Goeker M."/>
        </authorList>
    </citation>
    <scope>NUCLEOTIDE SEQUENCE [LARGE SCALE GENOMIC DNA]</scope>
    <source>
        <strain evidence="2 3">DSM 29661</strain>
    </source>
</reference>
<dbReference type="GO" id="GO:0005840">
    <property type="term" value="C:ribosome"/>
    <property type="evidence" value="ECO:0007669"/>
    <property type="project" value="UniProtKB-KW"/>
</dbReference>
<dbReference type="AlphaFoldDB" id="A0A318KW01"/>
<evidence type="ECO:0000259" key="1">
    <source>
        <dbReference type="PROSITE" id="PS51664"/>
    </source>
</evidence>
<dbReference type="Gene3D" id="3.40.50.720">
    <property type="entry name" value="NAD(P)-binding Rossmann-like Domain"/>
    <property type="match status" value="1"/>
</dbReference>
<organism evidence="2 3">
    <name type="scientific">Rivihabitans pingtungensis</name>
    <dbReference type="NCBI Taxonomy" id="1054498"/>
    <lineage>
        <taxon>Bacteria</taxon>
        <taxon>Pseudomonadati</taxon>
        <taxon>Pseudomonadota</taxon>
        <taxon>Betaproteobacteria</taxon>
        <taxon>Neisseriales</taxon>
        <taxon>Aquaspirillaceae</taxon>
        <taxon>Rivihabitans</taxon>
    </lineage>
</organism>
<dbReference type="NCBIfam" id="TIGR03882">
    <property type="entry name" value="cyclo_dehyd_2"/>
    <property type="match status" value="1"/>
</dbReference>
<dbReference type="Gene3D" id="3.30.1330.230">
    <property type="match status" value="1"/>
</dbReference>
<dbReference type="PROSITE" id="PS51664">
    <property type="entry name" value="YCAO"/>
    <property type="match status" value="1"/>
</dbReference>
<dbReference type="Proteomes" id="UP000247555">
    <property type="component" value="Unassembled WGS sequence"/>
</dbReference>
<feature type="domain" description="YcaO" evidence="1">
    <location>
        <begin position="360"/>
        <end position="696"/>
    </location>
</feature>